<dbReference type="AlphaFoldDB" id="X1BQ29"/>
<sequence>MILLLDLAYLSVFSLANLKFGQYLKKVKDSTFNFIIRVDSFALLIEVFLLFYAVFRIVFILDEVLALFLSCC</sequence>
<proteinExistence type="predicted"/>
<dbReference type="EMBL" id="BART01014215">
    <property type="protein sequence ID" value="GAG86188.1"/>
    <property type="molecule type" value="Genomic_DNA"/>
</dbReference>
<keyword evidence="1" id="KW-0812">Transmembrane</keyword>
<keyword evidence="1" id="KW-1133">Transmembrane helix</keyword>
<protein>
    <submittedName>
        <fullName evidence="2">Uncharacterized protein</fullName>
    </submittedName>
</protein>
<gene>
    <name evidence="2" type="ORF">S01H4_28528</name>
</gene>
<feature type="transmembrane region" description="Helical" evidence="1">
    <location>
        <begin position="34"/>
        <end position="55"/>
    </location>
</feature>
<evidence type="ECO:0000313" key="2">
    <source>
        <dbReference type="EMBL" id="GAG86188.1"/>
    </source>
</evidence>
<feature type="non-terminal residue" evidence="2">
    <location>
        <position position="72"/>
    </location>
</feature>
<name>X1BQ29_9ZZZZ</name>
<keyword evidence="1" id="KW-0472">Membrane</keyword>
<evidence type="ECO:0000256" key="1">
    <source>
        <dbReference type="SAM" id="Phobius"/>
    </source>
</evidence>
<reference evidence="2" key="1">
    <citation type="journal article" date="2014" name="Front. Microbiol.">
        <title>High frequency of phylogenetically diverse reductive dehalogenase-homologous genes in deep subseafloor sedimentary metagenomes.</title>
        <authorList>
            <person name="Kawai M."/>
            <person name="Futagami T."/>
            <person name="Toyoda A."/>
            <person name="Takaki Y."/>
            <person name="Nishi S."/>
            <person name="Hori S."/>
            <person name="Arai W."/>
            <person name="Tsubouchi T."/>
            <person name="Morono Y."/>
            <person name="Uchiyama I."/>
            <person name="Ito T."/>
            <person name="Fujiyama A."/>
            <person name="Inagaki F."/>
            <person name="Takami H."/>
        </authorList>
    </citation>
    <scope>NUCLEOTIDE SEQUENCE</scope>
    <source>
        <strain evidence="2">Expedition CK06-06</strain>
    </source>
</reference>
<accession>X1BQ29</accession>
<organism evidence="2">
    <name type="scientific">marine sediment metagenome</name>
    <dbReference type="NCBI Taxonomy" id="412755"/>
    <lineage>
        <taxon>unclassified sequences</taxon>
        <taxon>metagenomes</taxon>
        <taxon>ecological metagenomes</taxon>
    </lineage>
</organism>
<comment type="caution">
    <text evidence="2">The sequence shown here is derived from an EMBL/GenBank/DDBJ whole genome shotgun (WGS) entry which is preliminary data.</text>
</comment>